<evidence type="ECO:0000256" key="1">
    <source>
        <dbReference type="SAM" id="MobiDB-lite"/>
    </source>
</evidence>
<feature type="region of interest" description="Disordered" evidence="1">
    <location>
        <begin position="102"/>
        <end position="121"/>
    </location>
</feature>
<proteinExistence type="predicted"/>
<evidence type="ECO:0000256" key="2">
    <source>
        <dbReference type="SAM" id="Phobius"/>
    </source>
</evidence>
<dbReference type="AlphaFoldDB" id="A0A1A8EKB3"/>
<keyword evidence="2" id="KW-1133">Transmembrane helix</keyword>
<keyword evidence="2" id="KW-0472">Membrane</keyword>
<keyword evidence="2" id="KW-0812">Transmembrane</keyword>
<reference evidence="3" key="1">
    <citation type="submission" date="2016-05" db="EMBL/GenBank/DDBJ databases">
        <authorList>
            <person name="Lavstsen T."/>
            <person name="Jespersen J.S."/>
        </authorList>
    </citation>
    <scope>NUCLEOTIDE SEQUENCE</scope>
    <source>
        <tissue evidence="3">Brain</tissue>
    </source>
</reference>
<accession>A0A1A8EKB3</accession>
<dbReference type="EMBL" id="HAEB01000795">
    <property type="protein sequence ID" value="SBQ47268.1"/>
    <property type="molecule type" value="Transcribed_RNA"/>
</dbReference>
<protein>
    <submittedName>
        <fullName evidence="3">Uncharacterized protein</fullName>
    </submittedName>
</protein>
<reference evidence="3" key="2">
    <citation type="submission" date="2016-06" db="EMBL/GenBank/DDBJ databases">
        <title>The genome of a short-lived fish provides insights into sex chromosome evolution and the genetic control of aging.</title>
        <authorList>
            <person name="Reichwald K."/>
            <person name="Felder M."/>
            <person name="Petzold A."/>
            <person name="Koch P."/>
            <person name="Groth M."/>
            <person name="Platzer M."/>
        </authorList>
    </citation>
    <scope>NUCLEOTIDE SEQUENCE</scope>
    <source>
        <tissue evidence="3">Brain</tissue>
    </source>
</reference>
<sequence>EASGCWVTNTPANQNGFWSGCMMLACLPSCAVFVCMILVLLNVFDVHCKQEPAFFWLQPVFHWAEPVGDTEQRVFFRELLKRLKQFPRILRFLLLELSTSQESLSPTGHGCRDPSGLCLSI</sequence>
<feature type="non-terminal residue" evidence="3">
    <location>
        <position position="1"/>
    </location>
</feature>
<organism evidence="3">
    <name type="scientific">Nothobranchius korthausae</name>
    <dbReference type="NCBI Taxonomy" id="1143690"/>
    <lineage>
        <taxon>Eukaryota</taxon>
        <taxon>Metazoa</taxon>
        <taxon>Chordata</taxon>
        <taxon>Craniata</taxon>
        <taxon>Vertebrata</taxon>
        <taxon>Euteleostomi</taxon>
        <taxon>Actinopterygii</taxon>
        <taxon>Neopterygii</taxon>
        <taxon>Teleostei</taxon>
        <taxon>Neoteleostei</taxon>
        <taxon>Acanthomorphata</taxon>
        <taxon>Ovalentaria</taxon>
        <taxon>Atherinomorphae</taxon>
        <taxon>Cyprinodontiformes</taxon>
        <taxon>Nothobranchiidae</taxon>
        <taxon>Nothobranchius</taxon>
    </lineage>
</organism>
<evidence type="ECO:0000313" key="3">
    <source>
        <dbReference type="EMBL" id="SBQ47268.1"/>
    </source>
</evidence>
<feature type="non-terminal residue" evidence="3">
    <location>
        <position position="121"/>
    </location>
</feature>
<feature type="transmembrane region" description="Helical" evidence="2">
    <location>
        <begin position="17"/>
        <end position="41"/>
    </location>
</feature>
<gene>
    <name evidence="3" type="primary">Nfu_g_1_017233</name>
</gene>
<name>A0A1A8EKB3_9TELE</name>